<dbReference type="GO" id="GO:0050661">
    <property type="term" value="F:NADP binding"/>
    <property type="evidence" value="ECO:0007669"/>
    <property type="project" value="InterPro"/>
</dbReference>
<dbReference type="GO" id="GO:0008883">
    <property type="term" value="F:glutamyl-tRNA reductase activity"/>
    <property type="evidence" value="ECO:0007669"/>
    <property type="project" value="UniProtKB-UniRule"/>
</dbReference>
<name>A0A151AKM8_9CLOT</name>
<protein>
    <recommendedName>
        <fullName evidence="3 8">Glutamyl-tRNA reductase</fullName>
        <shortName evidence="8">GluTR</shortName>
        <ecNumber evidence="3 8">1.2.1.70</ecNumber>
    </recommendedName>
</protein>
<dbReference type="GO" id="GO:0019353">
    <property type="term" value="P:protoporphyrinogen IX biosynthetic process from glutamate"/>
    <property type="evidence" value="ECO:0007669"/>
    <property type="project" value="TreeGrafter"/>
</dbReference>
<keyword evidence="6 8" id="KW-0627">Porphyrin biosynthesis</keyword>
<feature type="active site" description="Nucleophile" evidence="8 9">
    <location>
        <position position="49"/>
    </location>
</feature>
<dbReference type="HAMAP" id="MF_00087">
    <property type="entry name" value="Glu_tRNA_reductase"/>
    <property type="match status" value="1"/>
</dbReference>
<evidence type="ECO:0000313" key="17">
    <source>
        <dbReference type="EMBL" id="KYH28145.1"/>
    </source>
</evidence>
<feature type="binding site" evidence="8 10">
    <location>
        <begin position="48"/>
        <end position="51"/>
    </location>
    <ligand>
        <name>substrate</name>
    </ligand>
</feature>
<comment type="similarity">
    <text evidence="2 8 13">Belongs to the glutamyl-tRNA reductase family.</text>
</comment>
<dbReference type="AlphaFoldDB" id="A0A151AKM8"/>
<dbReference type="PANTHER" id="PTHR43013:SF1">
    <property type="entry name" value="GLUTAMYL-TRNA REDUCTASE"/>
    <property type="match status" value="1"/>
</dbReference>
<dbReference type="Proteomes" id="UP000075374">
    <property type="component" value="Unassembled WGS sequence"/>
</dbReference>
<proteinExistence type="inferred from homology"/>
<feature type="binding site" evidence="8 11">
    <location>
        <begin position="186"/>
        <end position="191"/>
    </location>
    <ligand>
        <name>NADP(+)</name>
        <dbReference type="ChEBI" id="CHEBI:58349"/>
    </ligand>
</feature>
<organism evidence="17 18">
    <name type="scientific">Clostridium colicanis DSM 13634</name>
    <dbReference type="NCBI Taxonomy" id="1121305"/>
    <lineage>
        <taxon>Bacteria</taxon>
        <taxon>Bacillati</taxon>
        <taxon>Bacillota</taxon>
        <taxon>Clostridia</taxon>
        <taxon>Eubacteriales</taxon>
        <taxon>Clostridiaceae</taxon>
        <taxon>Clostridium</taxon>
    </lineage>
</organism>
<dbReference type="RefSeq" id="WP_061859070.1">
    <property type="nucleotide sequence ID" value="NZ_LTBB01000013.1"/>
</dbReference>
<comment type="caution">
    <text evidence="17">The sequence shown here is derived from an EMBL/GenBank/DDBJ whole genome shotgun (WGS) entry which is preliminary data.</text>
</comment>
<comment type="catalytic activity">
    <reaction evidence="7 8 13">
        <text>(S)-4-amino-5-oxopentanoate + tRNA(Glu) + NADP(+) = L-glutamyl-tRNA(Glu) + NADPH + H(+)</text>
        <dbReference type="Rhea" id="RHEA:12344"/>
        <dbReference type="Rhea" id="RHEA-COMP:9663"/>
        <dbReference type="Rhea" id="RHEA-COMP:9680"/>
        <dbReference type="ChEBI" id="CHEBI:15378"/>
        <dbReference type="ChEBI" id="CHEBI:57501"/>
        <dbReference type="ChEBI" id="CHEBI:57783"/>
        <dbReference type="ChEBI" id="CHEBI:58349"/>
        <dbReference type="ChEBI" id="CHEBI:78442"/>
        <dbReference type="ChEBI" id="CHEBI:78520"/>
        <dbReference type="EC" id="1.2.1.70"/>
    </reaction>
</comment>
<dbReference type="EC" id="1.2.1.70" evidence="3 8"/>
<feature type="binding site" evidence="8 10">
    <location>
        <begin position="111"/>
        <end position="113"/>
    </location>
    <ligand>
        <name>substrate</name>
    </ligand>
</feature>
<evidence type="ECO:0000259" key="15">
    <source>
        <dbReference type="Pfam" id="PF01488"/>
    </source>
</evidence>
<keyword evidence="4 8" id="KW-0521">NADP</keyword>
<evidence type="ECO:0000256" key="10">
    <source>
        <dbReference type="PIRSR" id="PIRSR000445-2"/>
    </source>
</evidence>
<evidence type="ECO:0000256" key="1">
    <source>
        <dbReference type="ARBA" id="ARBA00005059"/>
    </source>
</evidence>
<feature type="domain" description="Quinate/shikimate 5-dehydrogenase/glutamyl-tRNA reductase" evidence="15">
    <location>
        <begin position="169"/>
        <end position="299"/>
    </location>
</feature>
<evidence type="ECO:0000256" key="7">
    <source>
        <dbReference type="ARBA" id="ARBA00047464"/>
    </source>
</evidence>
<dbReference type="FunFam" id="3.30.460.30:FF:000001">
    <property type="entry name" value="Glutamyl-tRNA reductase"/>
    <property type="match status" value="1"/>
</dbReference>
<dbReference type="InterPro" id="IPR006151">
    <property type="entry name" value="Shikm_DH/Glu-tRNA_Rdtase"/>
</dbReference>
<feature type="binding site" evidence="8 10">
    <location>
        <position position="117"/>
    </location>
    <ligand>
        <name>substrate</name>
    </ligand>
</feature>
<dbReference type="PANTHER" id="PTHR43013">
    <property type="entry name" value="GLUTAMYL-TRNA REDUCTASE"/>
    <property type="match status" value="1"/>
</dbReference>
<evidence type="ECO:0000256" key="12">
    <source>
        <dbReference type="PIRSR" id="PIRSR000445-4"/>
    </source>
</evidence>
<evidence type="ECO:0000313" key="18">
    <source>
        <dbReference type="Proteomes" id="UP000075374"/>
    </source>
</evidence>
<dbReference type="InterPro" id="IPR015895">
    <property type="entry name" value="4pyrrol_synth_GluRdtase_N"/>
</dbReference>
<evidence type="ECO:0000256" key="4">
    <source>
        <dbReference type="ARBA" id="ARBA00022857"/>
    </source>
</evidence>
<gene>
    <name evidence="8 17" type="primary">hemA</name>
    <name evidence="17" type="ORF">CLCOL_22790</name>
</gene>
<dbReference type="PATRIC" id="fig|1121305.3.peg.2283"/>
<comment type="subunit">
    <text evidence="8">Homodimer.</text>
</comment>
<comment type="domain">
    <text evidence="8">Possesses an unusual extended V-shaped dimeric structure with each monomer consisting of three distinct domains arranged along a curved 'spinal' alpha-helix. The N-terminal catalytic domain specifically recognizes the glutamate moiety of the substrate. The second domain is the NADPH-binding domain, and the third C-terminal domain is responsible for dimerization.</text>
</comment>
<dbReference type="CDD" id="cd05213">
    <property type="entry name" value="NAD_bind_Glutamyl_tRNA_reduct"/>
    <property type="match status" value="1"/>
</dbReference>
<feature type="domain" description="Glutamyl-tRNA reductase N-terminal" evidence="16">
    <location>
        <begin position="6"/>
        <end position="152"/>
    </location>
</feature>
<dbReference type="InterPro" id="IPR036453">
    <property type="entry name" value="GluRdtase_dimer_dom_sf"/>
</dbReference>
<dbReference type="UniPathway" id="UPA00251">
    <property type="reaction ID" value="UER00316"/>
</dbReference>
<evidence type="ECO:0000259" key="14">
    <source>
        <dbReference type="Pfam" id="PF00745"/>
    </source>
</evidence>
<comment type="miscellaneous">
    <text evidence="8">During catalysis, the active site Cys acts as a nucleophile attacking the alpha-carbonyl group of tRNA-bound glutamate with the formation of a thioester intermediate between enzyme and glutamate, and the concomitant release of tRNA(Glu). The thioester intermediate is finally reduced by direct hydride transfer from NADPH, to form the product GSA.</text>
</comment>
<evidence type="ECO:0000256" key="9">
    <source>
        <dbReference type="PIRSR" id="PIRSR000445-1"/>
    </source>
</evidence>
<evidence type="ECO:0000259" key="16">
    <source>
        <dbReference type="Pfam" id="PF05201"/>
    </source>
</evidence>
<reference evidence="17 18" key="1">
    <citation type="submission" date="2016-02" db="EMBL/GenBank/DDBJ databases">
        <title>Genome sequence of Clostridium colicanis DSM 13634.</title>
        <authorList>
            <person name="Poehlein A."/>
            <person name="Daniel R."/>
        </authorList>
    </citation>
    <scope>NUCLEOTIDE SEQUENCE [LARGE SCALE GENOMIC DNA]</scope>
    <source>
        <strain evidence="17 18">DSM 13634</strain>
    </source>
</reference>
<dbReference type="Pfam" id="PF00745">
    <property type="entry name" value="GlutR_dimer"/>
    <property type="match status" value="1"/>
</dbReference>
<feature type="binding site" evidence="8 10">
    <location>
        <position position="106"/>
    </location>
    <ligand>
        <name>substrate</name>
    </ligand>
</feature>
<feature type="site" description="Important for activity" evidence="8 12">
    <location>
        <position position="96"/>
    </location>
</feature>
<evidence type="ECO:0000256" key="11">
    <source>
        <dbReference type="PIRSR" id="PIRSR000445-3"/>
    </source>
</evidence>
<sequence length="411" mass="47597">MNLAVIGVNYNNTPIDIREKVSFSRSQKEKAGKYLIDKGIKEIVILSTCNRSEIYVISENLNKDIETVKNFYKEFFNIDNIEEYLFTKENKDALFHVYYVAAGLDSMILCEDQILGQVKEALDFSIKHELSGKVLNKLFKEAVTSAKKIKTDLKISETPISIVYIAIKILKEKLGSLKEKKACVIGIGEIGRLALTHLLEEDLCEIYIANRTYNNILDLLSKFHNVKPIEFEKRYEVIEKVDIIITATSAPHTILDFNHMKKIHNNLYIMDLALPRDVEKKVAFLENITVYDVDDFKNISEENMKKREELSEVAKDIINSKVEEFIDWSKGIKVDSVIKNLNERCNEIKDEYFKYIDKKLELDEKSKKVVDKMLSSALRRLVKDPILTLKGLKDEEKINEYIKVVNDIFNF</sequence>
<dbReference type="InterPro" id="IPR000343">
    <property type="entry name" value="4pyrrol_synth_GluRdtase"/>
</dbReference>
<evidence type="ECO:0000256" key="13">
    <source>
        <dbReference type="RuleBase" id="RU000584"/>
    </source>
</evidence>
<comment type="pathway">
    <text evidence="1 8 13">Porphyrin-containing compound metabolism; protoporphyrin-IX biosynthesis; 5-aminolevulinate from L-glutamyl-tRNA(Glu): step 1/2.</text>
</comment>
<evidence type="ECO:0000256" key="3">
    <source>
        <dbReference type="ARBA" id="ARBA00012970"/>
    </source>
</evidence>
<dbReference type="SUPFAM" id="SSF69075">
    <property type="entry name" value="Glutamyl tRNA-reductase dimerization domain"/>
    <property type="match status" value="1"/>
</dbReference>
<evidence type="ECO:0000256" key="2">
    <source>
        <dbReference type="ARBA" id="ARBA00005916"/>
    </source>
</evidence>
<keyword evidence="5 8" id="KW-0560">Oxidoreductase</keyword>
<comment type="function">
    <text evidence="8">Catalyzes the NADPH-dependent reduction of glutamyl-tRNA(Glu) to glutamate 1-semialdehyde (GSA).</text>
</comment>
<evidence type="ECO:0000256" key="5">
    <source>
        <dbReference type="ARBA" id="ARBA00023002"/>
    </source>
</evidence>
<dbReference type="Pfam" id="PF01488">
    <property type="entry name" value="Shikimate_DH"/>
    <property type="match status" value="1"/>
</dbReference>
<dbReference type="Pfam" id="PF05201">
    <property type="entry name" value="GlutR_N"/>
    <property type="match status" value="1"/>
</dbReference>
<dbReference type="PIRSF" id="PIRSF000445">
    <property type="entry name" value="4pyrrol_synth_GluRdtase"/>
    <property type="match status" value="1"/>
</dbReference>
<dbReference type="SUPFAM" id="SSF51735">
    <property type="entry name" value="NAD(P)-binding Rossmann-fold domains"/>
    <property type="match status" value="1"/>
</dbReference>
<dbReference type="InterPro" id="IPR036343">
    <property type="entry name" value="GluRdtase_N_sf"/>
</dbReference>
<feature type="domain" description="Tetrapyrrole biosynthesis glutamyl-tRNA reductase dimerisation" evidence="14">
    <location>
        <begin position="314"/>
        <end position="410"/>
    </location>
</feature>
<dbReference type="EMBL" id="LTBB01000013">
    <property type="protein sequence ID" value="KYH28145.1"/>
    <property type="molecule type" value="Genomic_DNA"/>
</dbReference>
<evidence type="ECO:0000256" key="6">
    <source>
        <dbReference type="ARBA" id="ARBA00023244"/>
    </source>
</evidence>
<dbReference type="NCBIfam" id="TIGR01035">
    <property type="entry name" value="hemA"/>
    <property type="match status" value="1"/>
</dbReference>
<accession>A0A151AKM8</accession>
<dbReference type="Gene3D" id="3.30.460.30">
    <property type="entry name" value="Glutamyl-tRNA reductase, N-terminal domain"/>
    <property type="match status" value="1"/>
</dbReference>
<dbReference type="Gene3D" id="3.40.50.720">
    <property type="entry name" value="NAD(P)-binding Rossmann-like Domain"/>
    <property type="match status" value="1"/>
</dbReference>
<dbReference type="SUPFAM" id="SSF69742">
    <property type="entry name" value="Glutamyl tRNA-reductase catalytic, N-terminal domain"/>
    <property type="match status" value="1"/>
</dbReference>
<keyword evidence="18" id="KW-1185">Reference proteome</keyword>
<evidence type="ECO:0000256" key="8">
    <source>
        <dbReference type="HAMAP-Rule" id="MF_00087"/>
    </source>
</evidence>
<dbReference type="InterPro" id="IPR036291">
    <property type="entry name" value="NAD(P)-bd_dom_sf"/>
</dbReference>
<dbReference type="InterPro" id="IPR015896">
    <property type="entry name" value="4pyrrol_synth_GluRdtase_dimer"/>
</dbReference>
<dbReference type="STRING" id="1121305.CLCOL_22790"/>